<dbReference type="EMBL" id="CH476733">
    <property type="protein sequence ID" value="EIE78741.1"/>
    <property type="molecule type" value="Genomic_DNA"/>
</dbReference>
<dbReference type="Proteomes" id="UP000009138">
    <property type="component" value="Unassembled WGS sequence"/>
</dbReference>
<evidence type="ECO:0000313" key="1">
    <source>
        <dbReference type="EMBL" id="EIE78741.1"/>
    </source>
</evidence>
<dbReference type="InParanoid" id="I1BRB1"/>
<accession>I1BRB1</accession>
<dbReference type="GeneID" id="93610417"/>
<dbReference type="RefSeq" id="XP_067514137.1">
    <property type="nucleotide sequence ID" value="XM_067658036.1"/>
</dbReference>
<organism evidence="1 2">
    <name type="scientific">Rhizopus delemar (strain RA 99-880 / ATCC MYA-4621 / FGSC 9543 / NRRL 43880)</name>
    <name type="common">Mucormycosis agent</name>
    <name type="synonym">Rhizopus arrhizus var. delemar</name>
    <dbReference type="NCBI Taxonomy" id="246409"/>
    <lineage>
        <taxon>Eukaryota</taxon>
        <taxon>Fungi</taxon>
        <taxon>Fungi incertae sedis</taxon>
        <taxon>Mucoromycota</taxon>
        <taxon>Mucoromycotina</taxon>
        <taxon>Mucoromycetes</taxon>
        <taxon>Mucorales</taxon>
        <taxon>Mucorineae</taxon>
        <taxon>Rhizopodaceae</taxon>
        <taxon>Rhizopus</taxon>
    </lineage>
</organism>
<protein>
    <submittedName>
        <fullName evidence="1">Uncharacterized protein</fullName>
    </submittedName>
</protein>
<reference evidence="1 2" key="1">
    <citation type="journal article" date="2009" name="PLoS Genet.">
        <title>Genomic analysis of the basal lineage fungus Rhizopus oryzae reveals a whole-genome duplication.</title>
        <authorList>
            <person name="Ma L.-J."/>
            <person name="Ibrahim A.S."/>
            <person name="Skory C."/>
            <person name="Grabherr M.G."/>
            <person name="Burger G."/>
            <person name="Butler M."/>
            <person name="Elias M."/>
            <person name="Idnurm A."/>
            <person name="Lang B.F."/>
            <person name="Sone T."/>
            <person name="Abe A."/>
            <person name="Calvo S.E."/>
            <person name="Corrochano L.M."/>
            <person name="Engels R."/>
            <person name="Fu J."/>
            <person name="Hansberg W."/>
            <person name="Kim J.-M."/>
            <person name="Kodira C.D."/>
            <person name="Koehrsen M.J."/>
            <person name="Liu B."/>
            <person name="Miranda-Saavedra D."/>
            <person name="O'Leary S."/>
            <person name="Ortiz-Castellanos L."/>
            <person name="Poulter R."/>
            <person name="Rodriguez-Romero J."/>
            <person name="Ruiz-Herrera J."/>
            <person name="Shen Y.-Q."/>
            <person name="Zeng Q."/>
            <person name="Galagan J."/>
            <person name="Birren B.W."/>
            <person name="Cuomo C.A."/>
            <person name="Wickes B.L."/>
        </authorList>
    </citation>
    <scope>NUCLEOTIDE SEQUENCE [LARGE SCALE GENOMIC DNA]</scope>
    <source>
        <strain evidence="2">RA 99-880 / ATCC MYA-4621 / FGSC 9543 / NRRL 43880</strain>
    </source>
</reference>
<keyword evidence="2" id="KW-1185">Reference proteome</keyword>
<name>I1BRB1_RHIO9</name>
<proteinExistence type="predicted"/>
<dbReference type="VEuPathDB" id="FungiDB:RO3G_03446"/>
<evidence type="ECO:0000313" key="2">
    <source>
        <dbReference type="Proteomes" id="UP000009138"/>
    </source>
</evidence>
<dbReference type="AlphaFoldDB" id="I1BRB1"/>
<sequence>MHRVSDNQTTCATRKKLKAAILRRTSELIVVLKYEIWSLGGAKKIKEGN</sequence>
<gene>
    <name evidence="1" type="ORF">RO3G_03446</name>
</gene>